<evidence type="ECO:0000256" key="3">
    <source>
        <dbReference type="ARBA" id="ARBA00022771"/>
    </source>
</evidence>
<keyword evidence="4" id="KW-0862">Zinc</keyword>
<organism evidence="8 9">
    <name type="scientific">Neocucurbitaria cava</name>
    <dbReference type="NCBI Taxonomy" id="798079"/>
    <lineage>
        <taxon>Eukaryota</taxon>
        <taxon>Fungi</taxon>
        <taxon>Dikarya</taxon>
        <taxon>Ascomycota</taxon>
        <taxon>Pezizomycotina</taxon>
        <taxon>Dothideomycetes</taxon>
        <taxon>Pleosporomycetidae</taxon>
        <taxon>Pleosporales</taxon>
        <taxon>Pleosporineae</taxon>
        <taxon>Cucurbitariaceae</taxon>
        <taxon>Neocucurbitaria</taxon>
    </lineage>
</organism>
<evidence type="ECO:0000256" key="6">
    <source>
        <dbReference type="SAM" id="MobiDB-lite"/>
    </source>
</evidence>
<dbReference type="SUPFAM" id="SSF57716">
    <property type="entry name" value="Glucocorticoid receptor-like (DNA-binding domain)"/>
    <property type="match status" value="2"/>
</dbReference>
<accession>A0A9W8YC80</accession>
<dbReference type="GO" id="GO:0005634">
    <property type="term" value="C:nucleus"/>
    <property type="evidence" value="ECO:0007669"/>
    <property type="project" value="UniProtKB-SubCell"/>
</dbReference>
<protein>
    <recommendedName>
        <fullName evidence="7">PARP-type domain-containing protein</fullName>
    </recommendedName>
</protein>
<evidence type="ECO:0000259" key="7">
    <source>
        <dbReference type="PROSITE" id="PS50064"/>
    </source>
</evidence>
<dbReference type="InterPro" id="IPR001510">
    <property type="entry name" value="Znf_PARP"/>
</dbReference>
<dbReference type="PROSITE" id="PS50064">
    <property type="entry name" value="ZF_PARP_2"/>
    <property type="match status" value="1"/>
</dbReference>
<gene>
    <name evidence="8" type="ORF">N0V83_003375</name>
</gene>
<dbReference type="EMBL" id="JAPEUY010000005">
    <property type="protein sequence ID" value="KAJ4373084.1"/>
    <property type="molecule type" value="Genomic_DNA"/>
</dbReference>
<evidence type="ECO:0000313" key="8">
    <source>
        <dbReference type="EMBL" id="KAJ4373084.1"/>
    </source>
</evidence>
<feature type="domain" description="PARP-type" evidence="7">
    <location>
        <begin position="18"/>
        <end position="104"/>
    </location>
</feature>
<dbReference type="SMART" id="SM01336">
    <property type="entry name" value="zf-PARP"/>
    <property type="match status" value="2"/>
</dbReference>
<dbReference type="InterPro" id="IPR036957">
    <property type="entry name" value="Znf_PARP_sf"/>
</dbReference>
<dbReference type="Proteomes" id="UP001140560">
    <property type="component" value="Unassembled WGS sequence"/>
</dbReference>
<keyword evidence="3" id="KW-0863">Zinc-finger</keyword>
<sequence>MDEDSPKWILEHAVSNKAMCNQASCKSRGVKIQTGELRIGTHTLFNGDGESRMYYAWRHWACATTHQIKGLKETTDNDPTKVPGYDRLSPESQEQVKLAFENGKPVDKEFKGIREDLAKNVRRYGHEFPNAQGYKVDTPKRAAACRGPDCLSKGTNVLKGELRLGLAIPFDGEHVSWVYKHWQCMSEQDLASAQEHYHGNLFEGLDDIPVEYRQAVEETFKKGQVVKPPELALAPTPAKSRKPRTKKAIVISDDDDEMTEDQKPKKSRAKKKGDAGDEEEEAPKLKRNRKKRAIEEVDVSEEEYVPKKTRSRQTPMQEEIDPAVASIQALAEKMREEAGK</sequence>
<keyword evidence="9" id="KW-1185">Reference proteome</keyword>
<keyword evidence="5" id="KW-0539">Nucleus</keyword>
<evidence type="ECO:0000313" key="9">
    <source>
        <dbReference type="Proteomes" id="UP001140560"/>
    </source>
</evidence>
<keyword evidence="2" id="KW-0479">Metal-binding</keyword>
<dbReference type="Pfam" id="PF00645">
    <property type="entry name" value="zf-PARP"/>
    <property type="match status" value="1"/>
</dbReference>
<dbReference type="OrthoDB" id="429950at2759"/>
<dbReference type="Gene3D" id="3.30.1740.10">
    <property type="entry name" value="Zinc finger, PARP-type"/>
    <property type="match status" value="2"/>
</dbReference>
<evidence type="ECO:0000256" key="2">
    <source>
        <dbReference type="ARBA" id="ARBA00022723"/>
    </source>
</evidence>
<proteinExistence type="predicted"/>
<feature type="region of interest" description="Disordered" evidence="6">
    <location>
        <begin position="231"/>
        <end position="320"/>
    </location>
</feature>
<reference evidence="8" key="1">
    <citation type="submission" date="2022-10" db="EMBL/GenBank/DDBJ databases">
        <title>Tapping the CABI collections for fungal endophytes: first genome assemblies for Collariella, Neodidymelliopsis, Ascochyta clinopodiicola, Didymella pomorum, Didymosphaeria variabile, Neocosmospora piperis and Neocucurbitaria cava.</title>
        <authorList>
            <person name="Hill R."/>
        </authorList>
    </citation>
    <scope>NUCLEOTIDE SEQUENCE</scope>
    <source>
        <strain evidence="8">IMI 356814</strain>
    </source>
</reference>
<name>A0A9W8YC80_9PLEO</name>
<dbReference type="AlphaFoldDB" id="A0A9W8YC80"/>
<dbReference type="GO" id="GO:0008270">
    <property type="term" value="F:zinc ion binding"/>
    <property type="evidence" value="ECO:0007669"/>
    <property type="project" value="UniProtKB-KW"/>
</dbReference>
<evidence type="ECO:0000256" key="4">
    <source>
        <dbReference type="ARBA" id="ARBA00022833"/>
    </source>
</evidence>
<dbReference type="GO" id="GO:0003677">
    <property type="term" value="F:DNA binding"/>
    <property type="evidence" value="ECO:0007669"/>
    <property type="project" value="InterPro"/>
</dbReference>
<comment type="caution">
    <text evidence="8">The sequence shown here is derived from an EMBL/GenBank/DDBJ whole genome shotgun (WGS) entry which is preliminary data.</text>
</comment>
<evidence type="ECO:0000256" key="1">
    <source>
        <dbReference type="ARBA" id="ARBA00004123"/>
    </source>
</evidence>
<comment type="subcellular location">
    <subcellularLocation>
        <location evidence="1">Nucleus</location>
    </subcellularLocation>
</comment>
<evidence type="ECO:0000256" key="5">
    <source>
        <dbReference type="ARBA" id="ARBA00023242"/>
    </source>
</evidence>